<evidence type="ECO:0000256" key="1">
    <source>
        <dbReference type="ARBA" id="ARBA00004651"/>
    </source>
</evidence>
<dbReference type="InterPro" id="IPR003660">
    <property type="entry name" value="HAMP_dom"/>
</dbReference>
<feature type="domain" description="HAMP" evidence="7">
    <location>
        <begin position="307"/>
        <end position="359"/>
    </location>
</feature>
<dbReference type="InterPro" id="IPR010559">
    <property type="entry name" value="Sig_transdc_His_kin_internal"/>
</dbReference>
<dbReference type="SUPFAM" id="SSF55874">
    <property type="entry name" value="ATPase domain of HSP90 chaperone/DNA topoisomerase II/histidine kinase"/>
    <property type="match status" value="1"/>
</dbReference>
<dbReference type="GO" id="GO:0005886">
    <property type="term" value="C:plasma membrane"/>
    <property type="evidence" value="ECO:0007669"/>
    <property type="project" value="UniProtKB-SubCell"/>
</dbReference>
<evidence type="ECO:0000256" key="6">
    <source>
        <dbReference type="SAM" id="Phobius"/>
    </source>
</evidence>
<evidence type="ECO:0000259" key="7">
    <source>
        <dbReference type="PROSITE" id="PS50885"/>
    </source>
</evidence>
<dbReference type="InterPro" id="IPR050640">
    <property type="entry name" value="Bact_2-comp_sensor_kinase"/>
</dbReference>
<dbReference type="EMBL" id="CP016809">
    <property type="protein sequence ID" value="ANY75911.1"/>
    <property type="molecule type" value="Genomic_DNA"/>
</dbReference>
<dbReference type="KEGG" id="pib:BBD41_26895"/>
<dbReference type="Pfam" id="PF06580">
    <property type="entry name" value="His_kinase"/>
    <property type="match status" value="1"/>
</dbReference>
<sequence>MLKLPVNSIRNTIFIRLVATYLFVIFPLIILGVYLYNWSYQYASQEVSKNSQAQLSAYLDGLNREIEWLEIQQYDILQDEELNKMVLTWDMMSTVERKASLHYLLPRLVSIKNSSVYIKDVFIHIRSMDKTISAMTAMNAFDSRRYNHLFAGEANGNQRLLQIDDTFHLVAAKYGARKGEEPLLIVQIELDESKLRESLMQISVYPESGAFIVSEPSGFALASHEEADRLMKEAVQAIQHANRQILNIGTGRYLIDKAYSDKLDLSVFTYLPTEAVKRPLSKFYVWAWLFAGTTLLAIAIYAVSTYKLVHKPLLLLVQSFRKMEDGMFNIRIKHGQRDEFGYLYDRFNQMLIKLQHLIDQDFRHKLMMQRAELKQLQSQINPHFLYNSFFILSSLAKTGDVTQIELFTNMLGEYFRFITRNDADNVPLLEETRHSRIYTEIQKLRFSRRIRVEFGELPKEMEAIKVPRLIIQPIIENAYEHSLEKMQDEGLLRVSFHLDDQEASIVIEENGNGLTDNDIDMLNKRLERTAESAESSEVTGLINIHRRIALTYGESSGLVLSRSLLNGLRVQIRIRLTEGNEHV</sequence>
<dbReference type="Gene3D" id="6.10.340.10">
    <property type="match status" value="1"/>
</dbReference>
<dbReference type="PANTHER" id="PTHR34220:SF7">
    <property type="entry name" value="SENSOR HISTIDINE KINASE YPDA"/>
    <property type="match status" value="1"/>
</dbReference>
<dbReference type="Gene3D" id="3.30.565.10">
    <property type="entry name" value="Histidine kinase-like ATPase, C-terminal domain"/>
    <property type="match status" value="1"/>
</dbReference>
<keyword evidence="6" id="KW-0812">Transmembrane</keyword>
<keyword evidence="6" id="KW-1133">Transmembrane helix</keyword>
<protein>
    <submittedName>
        <fullName evidence="8">Two-component sensor histidine kinase</fullName>
    </submittedName>
</protein>
<feature type="transmembrane region" description="Helical" evidence="6">
    <location>
        <begin position="283"/>
        <end position="303"/>
    </location>
</feature>
<keyword evidence="3" id="KW-0597">Phosphoprotein</keyword>
<dbReference type="CDD" id="cd06225">
    <property type="entry name" value="HAMP"/>
    <property type="match status" value="1"/>
</dbReference>
<proteinExistence type="predicted"/>
<dbReference type="RefSeq" id="WP_099479756.1">
    <property type="nucleotide sequence ID" value="NZ_CP016809.1"/>
</dbReference>
<organism evidence="8">
    <name type="scientific">Paenibacillus ihbetae</name>
    <dbReference type="NCBI Taxonomy" id="1870820"/>
    <lineage>
        <taxon>Bacteria</taxon>
        <taxon>Bacillati</taxon>
        <taxon>Bacillota</taxon>
        <taxon>Bacilli</taxon>
        <taxon>Bacillales</taxon>
        <taxon>Paenibacillaceae</taxon>
        <taxon>Paenibacillus</taxon>
    </lineage>
</organism>
<dbReference type="GO" id="GO:0000155">
    <property type="term" value="F:phosphorelay sensor kinase activity"/>
    <property type="evidence" value="ECO:0007669"/>
    <property type="project" value="InterPro"/>
</dbReference>
<evidence type="ECO:0000313" key="8">
    <source>
        <dbReference type="EMBL" id="ANY75911.1"/>
    </source>
</evidence>
<gene>
    <name evidence="8" type="ORF">BBD41_26895</name>
</gene>
<dbReference type="PANTHER" id="PTHR34220">
    <property type="entry name" value="SENSOR HISTIDINE KINASE YPDA"/>
    <property type="match status" value="1"/>
</dbReference>
<keyword evidence="2" id="KW-1003">Cell membrane</keyword>
<comment type="subcellular location">
    <subcellularLocation>
        <location evidence="1">Cell membrane</location>
        <topology evidence="1">Multi-pass membrane protein</topology>
    </subcellularLocation>
</comment>
<dbReference type="InterPro" id="IPR036890">
    <property type="entry name" value="HATPase_C_sf"/>
</dbReference>
<reference evidence="8" key="1">
    <citation type="submission" date="2016-08" db="EMBL/GenBank/DDBJ databases">
        <title>Complete Genome Seqeunce of Paenibacillus sp. nov. IHBB 9852 from high altitute lake of Indian trans-Himalayas.</title>
        <authorList>
            <person name="Kiran S."/>
            <person name="Swarnkar M.K."/>
            <person name="Rana A."/>
            <person name="Tewari R."/>
            <person name="Gulati A."/>
        </authorList>
    </citation>
    <scope>NUCLEOTIDE SEQUENCE [LARGE SCALE GENOMIC DNA]</scope>
    <source>
        <strain evidence="8">IHBB 9852</strain>
    </source>
</reference>
<evidence type="ECO:0000256" key="4">
    <source>
        <dbReference type="ARBA" id="ARBA00022679"/>
    </source>
</evidence>
<evidence type="ECO:0000256" key="2">
    <source>
        <dbReference type="ARBA" id="ARBA00022475"/>
    </source>
</evidence>
<dbReference type="SMART" id="SM00304">
    <property type="entry name" value="HAMP"/>
    <property type="match status" value="1"/>
</dbReference>
<evidence type="ECO:0000256" key="3">
    <source>
        <dbReference type="ARBA" id="ARBA00022553"/>
    </source>
</evidence>
<keyword evidence="5 6" id="KW-0472">Membrane</keyword>
<keyword evidence="4" id="KW-0808">Transferase</keyword>
<evidence type="ECO:0000256" key="5">
    <source>
        <dbReference type="ARBA" id="ARBA00023136"/>
    </source>
</evidence>
<dbReference type="PROSITE" id="PS50885">
    <property type="entry name" value="HAMP"/>
    <property type="match status" value="1"/>
</dbReference>
<dbReference type="AlphaFoldDB" id="A0A1B2E7H2"/>
<dbReference type="SUPFAM" id="SSF158472">
    <property type="entry name" value="HAMP domain-like"/>
    <property type="match status" value="1"/>
</dbReference>
<keyword evidence="8" id="KW-0418">Kinase</keyword>
<name>A0A1B2E7H2_9BACL</name>
<accession>A0A1B2E7H2</accession>
<feature type="transmembrane region" description="Helical" evidence="6">
    <location>
        <begin position="13"/>
        <end position="36"/>
    </location>
</feature>
<dbReference type="Pfam" id="PF00672">
    <property type="entry name" value="HAMP"/>
    <property type="match status" value="1"/>
</dbReference>